<accession>A0A1M5SLX1</accession>
<dbReference type="Proteomes" id="UP000184447">
    <property type="component" value="Unassembled WGS sequence"/>
</dbReference>
<evidence type="ECO:0000256" key="2">
    <source>
        <dbReference type="SAM" id="Phobius"/>
    </source>
</evidence>
<keyword evidence="2" id="KW-0812">Transmembrane</keyword>
<evidence type="ECO:0000313" key="4">
    <source>
        <dbReference type="EMBL" id="SHH39420.1"/>
    </source>
</evidence>
<evidence type="ECO:0000313" key="5">
    <source>
        <dbReference type="Proteomes" id="UP000184447"/>
    </source>
</evidence>
<dbReference type="STRING" id="1121316.SAMN02745207_01006"/>
<keyword evidence="5" id="KW-1185">Reference proteome</keyword>
<sequence length="214" mass="24583">MEINKEINSNFVVSKEIQLMIKRCIDVGISIVGILILLPFFIVIPILIRMDSKGNVIFKQTRVGKNGEYFTILKFRTMVNNADSLRKIDIPSNIGDYVIQDRNDSRVTKLGAFLRKTSLDEIPQLFNVFMGSMSIVGPRPEVPDIEKHFPQKYKQRVLMTPGITGWAQINGRGEIPLEKKISYDLEYIQNYSLFLDIKIILKTFSYVFQQQGAM</sequence>
<organism evidence="4 5">
    <name type="scientific">Clostridium grantii DSM 8605</name>
    <dbReference type="NCBI Taxonomy" id="1121316"/>
    <lineage>
        <taxon>Bacteria</taxon>
        <taxon>Bacillati</taxon>
        <taxon>Bacillota</taxon>
        <taxon>Clostridia</taxon>
        <taxon>Eubacteriales</taxon>
        <taxon>Clostridiaceae</taxon>
        <taxon>Clostridium</taxon>
    </lineage>
</organism>
<feature type="transmembrane region" description="Helical" evidence="2">
    <location>
        <begin position="24"/>
        <end position="48"/>
    </location>
</feature>
<reference evidence="4 5" key="1">
    <citation type="submission" date="2016-11" db="EMBL/GenBank/DDBJ databases">
        <authorList>
            <person name="Jaros S."/>
            <person name="Januszkiewicz K."/>
            <person name="Wedrychowicz H."/>
        </authorList>
    </citation>
    <scope>NUCLEOTIDE SEQUENCE [LARGE SCALE GENOMIC DNA]</scope>
    <source>
        <strain evidence="4 5">DSM 8605</strain>
    </source>
</reference>
<evidence type="ECO:0000256" key="1">
    <source>
        <dbReference type="ARBA" id="ARBA00006464"/>
    </source>
</evidence>
<dbReference type="InterPro" id="IPR003362">
    <property type="entry name" value="Bact_transf"/>
</dbReference>
<dbReference type="RefSeq" id="WP_073337333.1">
    <property type="nucleotide sequence ID" value="NZ_FQXM01000004.1"/>
</dbReference>
<dbReference type="PANTHER" id="PTHR30576">
    <property type="entry name" value="COLANIC BIOSYNTHESIS UDP-GLUCOSE LIPID CARRIER TRANSFERASE"/>
    <property type="match status" value="1"/>
</dbReference>
<dbReference type="OrthoDB" id="9808602at2"/>
<dbReference type="Pfam" id="PF02397">
    <property type="entry name" value="Bac_transf"/>
    <property type="match status" value="1"/>
</dbReference>
<dbReference type="AlphaFoldDB" id="A0A1M5SLX1"/>
<protein>
    <submittedName>
        <fullName evidence="4">Sugar transferase involved in LPS biosynthesis (Colanic, teichoic acid)</fullName>
    </submittedName>
</protein>
<comment type="similarity">
    <text evidence="1">Belongs to the bacterial sugar transferase family.</text>
</comment>
<keyword evidence="2" id="KW-0472">Membrane</keyword>
<gene>
    <name evidence="4" type="ORF">SAMN02745207_01006</name>
</gene>
<dbReference type="PANTHER" id="PTHR30576:SF0">
    <property type="entry name" value="UNDECAPRENYL-PHOSPHATE N-ACETYLGALACTOSAMINYL 1-PHOSPHATE TRANSFERASE-RELATED"/>
    <property type="match status" value="1"/>
</dbReference>
<proteinExistence type="inferred from homology"/>
<name>A0A1M5SLX1_9CLOT</name>
<dbReference type="EMBL" id="FQXM01000004">
    <property type="protein sequence ID" value="SHH39420.1"/>
    <property type="molecule type" value="Genomic_DNA"/>
</dbReference>
<keyword evidence="4" id="KW-0808">Transferase</keyword>
<keyword evidence="2" id="KW-1133">Transmembrane helix</keyword>
<dbReference type="GO" id="GO:0016780">
    <property type="term" value="F:phosphotransferase activity, for other substituted phosphate groups"/>
    <property type="evidence" value="ECO:0007669"/>
    <property type="project" value="TreeGrafter"/>
</dbReference>
<feature type="domain" description="Bacterial sugar transferase" evidence="3">
    <location>
        <begin position="22"/>
        <end position="208"/>
    </location>
</feature>
<evidence type="ECO:0000259" key="3">
    <source>
        <dbReference type="Pfam" id="PF02397"/>
    </source>
</evidence>